<organism evidence="5 6">
    <name type="scientific">Candidatus Opimibacter skivensis</name>
    <dbReference type="NCBI Taxonomy" id="2982028"/>
    <lineage>
        <taxon>Bacteria</taxon>
        <taxon>Pseudomonadati</taxon>
        <taxon>Bacteroidota</taxon>
        <taxon>Saprospiria</taxon>
        <taxon>Saprospirales</taxon>
        <taxon>Saprospiraceae</taxon>
        <taxon>Candidatus Opimibacter</taxon>
    </lineage>
</organism>
<dbReference type="InterPro" id="IPR050147">
    <property type="entry name" value="Ser/Thr_Dehydratase"/>
</dbReference>
<sequence length="326" mass="34865">MRSDEIKDSGEEVTSPENICSRIAATYLRIHPHLTSTRLIQDEGFQLWLKCENEQNTGSFKWRGALSKLSLLKPGQSIVTASTGNHGLGVSTAAKLYGLHAKVFVPSSAAPKKIERLQRSGADVVLVDGDSLEAELAGKSFAEKNKLQWVSPYNDLDVIAGQGTIGYEIDAELPLIDKIYVTVGGGGLVSGIASWLKHFQPYAEIIGCQPANSPEMYLSTLAGHVVTAPDAKPTLSDGSAGPLEEDSITFGICNNVIDRFILISEDEIRAAIKYLYSNHGLVVEGAAGVAMAAAVKDSLGDRDTTSVVVLCGGNIDPVLHQEICRE</sequence>
<dbReference type="GO" id="GO:0006567">
    <property type="term" value="P:L-threonine catabolic process"/>
    <property type="evidence" value="ECO:0007669"/>
    <property type="project" value="TreeGrafter"/>
</dbReference>
<dbReference type="Gene3D" id="3.40.50.1100">
    <property type="match status" value="2"/>
</dbReference>
<dbReference type="AlphaFoldDB" id="A0A9D7SQP8"/>
<dbReference type="GO" id="GO:0009097">
    <property type="term" value="P:isoleucine biosynthetic process"/>
    <property type="evidence" value="ECO:0007669"/>
    <property type="project" value="TreeGrafter"/>
</dbReference>
<reference evidence="5 6" key="1">
    <citation type="submission" date="2020-10" db="EMBL/GenBank/DDBJ databases">
        <title>Connecting structure to function with the recovery of over 1000 high-quality activated sludge metagenome-assembled genomes encoding full-length rRNA genes using long-read sequencing.</title>
        <authorList>
            <person name="Singleton C.M."/>
            <person name="Petriglieri F."/>
            <person name="Kristensen J.M."/>
            <person name="Kirkegaard R.H."/>
            <person name="Michaelsen T.Y."/>
            <person name="Andersen M.H."/>
            <person name="Karst S.M."/>
            <person name="Dueholm M.S."/>
            <person name="Nielsen P.H."/>
            <person name="Albertsen M."/>
        </authorList>
    </citation>
    <scope>NUCLEOTIDE SEQUENCE [LARGE SCALE GENOMIC DNA]</scope>
    <source>
        <strain evidence="5">Ribe_18-Q3-R11-54_MAXAC.273</strain>
    </source>
</reference>
<dbReference type="EMBL" id="JADKGY010000001">
    <property type="protein sequence ID" value="MBK9981317.1"/>
    <property type="molecule type" value="Genomic_DNA"/>
</dbReference>
<evidence type="ECO:0000256" key="2">
    <source>
        <dbReference type="ARBA" id="ARBA00022898"/>
    </source>
</evidence>
<evidence type="ECO:0000256" key="1">
    <source>
        <dbReference type="ARBA" id="ARBA00001933"/>
    </source>
</evidence>
<proteinExistence type="predicted"/>
<protein>
    <submittedName>
        <fullName evidence="5">Pyridoxal-phosphate dependent enzyme</fullName>
    </submittedName>
</protein>
<dbReference type="PANTHER" id="PTHR48078">
    <property type="entry name" value="THREONINE DEHYDRATASE, MITOCHONDRIAL-RELATED"/>
    <property type="match status" value="1"/>
</dbReference>
<dbReference type="InterPro" id="IPR036052">
    <property type="entry name" value="TrpB-like_PALP_sf"/>
</dbReference>
<gene>
    <name evidence="5" type="ORF">IPP15_02645</name>
</gene>
<dbReference type="GO" id="GO:0006565">
    <property type="term" value="P:L-serine catabolic process"/>
    <property type="evidence" value="ECO:0007669"/>
    <property type="project" value="TreeGrafter"/>
</dbReference>
<evidence type="ECO:0000313" key="6">
    <source>
        <dbReference type="Proteomes" id="UP000808337"/>
    </source>
</evidence>
<dbReference type="PANTHER" id="PTHR48078:SF6">
    <property type="entry name" value="L-THREONINE DEHYDRATASE CATABOLIC TDCB"/>
    <property type="match status" value="1"/>
</dbReference>
<dbReference type="Pfam" id="PF00291">
    <property type="entry name" value="PALP"/>
    <property type="match status" value="1"/>
</dbReference>
<dbReference type="InterPro" id="IPR001926">
    <property type="entry name" value="TrpB-like_PALP"/>
</dbReference>
<dbReference type="CDD" id="cd01562">
    <property type="entry name" value="Thr-dehyd"/>
    <property type="match status" value="1"/>
</dbReference>
<dbReference type="Proteomes" id="UP000808337">
    <property type="component" value="Unassembled WGS sequence"/>
</dbReference>
<evidence type="ECO:0000256" key="3">
    <source>
        <dbReference type="ARBA" id="ARBA00023239"/>
    </source>
</evidence>
<dbReference type="GO" id="GO:0003941">
    <property type="term" value="F:L-serine ammonia-lyase activity"/>
    <property type="evidence" value="ECO:0007669"/>
    <property type="project" value="TreeGrafter"/>
</dbReference>
<name>A0A9D7SQP8_9BACT</name>
<dbReference type="GO" id="GO:0004794">
    <property type="term" value="F:threonine deaminase activity"/>
    <property type="evidence" value="ECO:0007669"/>
    <property type="project" value="TreeGrafter"/>
</dbReference>
<evidence type="ECO:0000313" key="5">
    <source>
        <dbReference type="EMBL" id="MBK9981317.1"/>
    </source>
</evidence>
<feature type="domain" description="Tryptophan synthase beta chain-like PALP" evidence="4">
    <location>
        <begin position="32"/>
        <end position="312"/>
    </location>
</feature>
<evidence type="ECO:0000259" key="4">
    <source>
        <dbReference type="Pfam" id="PF00291"/>
    </source>
</evidence>
<dbReference type="SUPFAM" id="SSF53686">
    <property type="entry name" value="Tryptophan synthase beta subunit-like PLP-dependent enzymes"/>
    <property type="match status" value="1"/>
</dbReference>
<comment type="cofactor">
    <cofactor evidence="1">
        <name>pyridoxal 5'-phosphate</name>
        <dbReference type="ChEBI" id="CHEBI:597326"/>
    </cofactor>
</comment>
<keyword evidence="2" id="KW-0663">Pyridoxal phosphate</keyword>
<keyword evidence="3" id="KW-0456">Lyase</keyword>
<comment type="caution">
    <text evidence="5">The sequence shown here is derived from an EMBL/GenBank/DDBJ whole genome shotgun (WGS) entry which is preliminary data.</text>
</comment>
<accession>A0A9D7SQP8</accession>